<proteinExistence type="inferred from homology"/>
<organism evidence="9 10">
    <name type="scientific">Streptomyces pseudovenezuelae</name>
    <dbReference type="NCBI Taxonomy" id="67350"/>
    <lineage>
        <taxon>Bacteria</taxon>
        <taxon>Bacillati</taxon>
        <taxon>Actinomycetota</taxon>
        <taxon>Actinomycetes</taxon>
        <taxon>Kitasatosporales</taxon>
        <taxon>Streptomycetaceae</taxon>
        <taxon>Streptomyces</taxon>
        <taxon>Streptomyces aurantiacus group</taxon>
    </lineage>
</organism>
<dbReference type="PANTHER" id="PTHR45866">
    <property type="entry name" value="DNA GYRASE/TOPOISOMERASE SUBUNIT B"/>
    <property type="match status" value="1"/>
</dbReference>
<dbReference type="RefSeq" id="WP_329257313.1">
    <property type="nucleotide sequence ID" value="NZ_CP109011.1"/>
</dbReference>
<evidence type="ECO:0000256" key="5">
    <source>
        <dbReference type="ARBA" id="ARBA00022840"/>
    </source>
</evidence>
<keyword evidence="6" id="KW-0799">Topoisomerase</keyword>
<evidence type="ECO:0000256" key="4">
    <source>
        <dbReference type="ARBA" id="ARBA00022741"/>
    </source>
</evidence>
<dbReference type="InterPro" id="IPR036890">
    <property type="entry name" value="HATPase_C_sf"/>
</dbReference>
<comment type="similarity">
    <text evidence="2">Belongs to the type II topoisomerase GyrB family.</text>
</comment>
<protein>
    <recommendedName>
        <fullName evidence="3">DNA topoisomerase (ATP-hydrolyzing)</fullName>
        <ecNumber evidence="3">5.6.2.2</ecNumber>
    </recommendedName>
</protein>
<evidence type="ECO:0000313" key="9">
    <source>
        <dbReference type="EMBL" id="WUT40972.1"/>
    </source>
</evidence>
<keyword evidence="7" id="KW-0238">DNA-binding</keyword>
<dbReference type="SUPFAM" id="SSF55874">
    <property type="entry name" value="ATPase domain of HSP90 chaperone/DNA topoisomerase II/histidine kinase"/>
    <property type="match status" value="1"/>
</dbReference>
<name>A0ABZ1WNB1_9ACTN</name>
<evidence type="ECO:0000256" key="3">
    <source>
        <dbReference type="ARBA" id="ARBA00012895"/>
    </source>
</evidence>
<evidence type="ECO:0000256" key="2">
    <source>
        <dbReference type="ARBA" id="ARBA00010708"/>
    </source>
</evidence>
<evidence type="ECO:0000256" key="8">
    <source>
        <dbReference type="ARBA" id="ARBA00023235"/>
    </source>
</evidence>
<evidence type="ECO:0000313" key="10">
    <source>
        <dbReference type="Proteomes" id="UP001432168"/>
    </source>
</evidence>
<evidence type="ECO:0000256" key="6">
    <source>
        <dbReference type="ARBA" id="ARBA00023029"/>
    </source>
</evidence>
<accession>A0ABZ1WNB1</accession>
<keyword evidence="5 9" id="KW-0067">ATP-binding</keyword>
<keyword evidence="4" id="KW-0547">Nucleotide-binding</keyword>
<keyword evidence="10" id="KW-1185">Reference proteome</keyword>
<evidence type="ECO:0000256" key="1">
    <source>
        <dbReference type="ARBA" id="ARBA00000185"/>
    </source>
</evidence>
<reference evidence="9" key="1">
    <citation type="submission" date="2022-10" db="EMBL/GenBank/DDBJ databases">
        <title>The complete genomes of actinobacterial strains from the NBC collection.</title>
        <authorList>
            <person name="Joergensen T.S."/>
            <person name="Alvarez Arevalo M."/>
            <person name="Sterndorff E.B."/>
            <person name="Faurdal D."/>
            <person name="Vuksanovic O."/>
            <person name="Mourched A.-S."/>
            <person name="Charusanti P."/>
            <person name="Shaw S."/>
            <person name="Blin K."/>
            <person name="Weber T."/>
        </authorList>
    </citation>
    <scope>NUCLEOTIDE SEQUENCE</scope>
    <source>
        <strain evidence="9">NBC_00686</strain>
    </source>
</reference>
<comment type="catalytic activity">
    <reaction evidence="1">
        <text>ATP-dependent breakage, passage and rejoining of double-stranded DNA.</text>
        <dbReference type="EC" id="5.6.2.2"/>
    </reaction>
</comment>
<keyword evidence="8" id="KW-0413">Isomerase</keyword>
<sequence>MIVFTHTSRMDTPRASWRNTTHDWTSTVDLDHLEHIRQNTAAYAPGGTLHLTLEVVAYVADEAEAGHGGLCHITLHPDGSVAVADNGRGTDTRVDELGHIVKKPVMATKDLRFFDNPDAPRLPDTHSRRGMSVVAALSTWLVHINRRLNGSWTQRYEHGVPTTDLRPIADDPVTGTTVHFLPEEPLRTTSSTTFEDLARLTRSWPHLSIEIHDLRGT</sequence>
<dbReference type="PANTHER" id="PTHR45866:SF1">
    <property type="entry name" value="DNA GYRASE SUBUNIT B, MITOCHONDRIAL"/>
    <property type="match status" value="1"/>
</dbReference>
<evidence type="ECO:0000256" key="7">
    <source>
        <dbReference type="ARBA" id="ARBA00023125"/>
    </source>
</evidence>
<dbReference type="Gene3D" id="3.30.565.10">
    <property type="entry name" value="Histidine kinase-like ATPase, C-terminal domain"/>
    <property type="match status" value="1"/>
</dbReference>
<dbReference type="EC" id="5.6.2.2" evidence="3"/>
<dbReference type="EMBL" id="CP109011">
    <property type="protein sequence ID" value="WUT40972.1"/>
    <property type="molecule type" value="Genomic_DNA"/>
</dbReference>
<dbReference type="GO" id="GO:0005524">
    <property type="term" value="F:ATP binding"/>
    <property type="evidence" value="ECO:0007669"/>
    <property type="project" value="UniProtKB-KW"/>
</dbReference>
<gene>
    <name evidence="9" type="ORF">OG929_01280</name>
</gene>
<dbReference type="Proteomes" id="UP001432168">
    <property type="component" value="Chromosome"/>
</dbReference>